<feature type="region of interest" description="Disordered" evidence="1">
    <location>
        <begin position="1"/>
        <end position="26"/>
    </location>
</feature>
<reference evidence="3" key="1">
    <citation type="submission" date="2014-04" db="EMBL/GenBank/DDBJ databases">
        <title>Evolutionary Origins and Diversification of the Mycorrhizal Mutualists.</title>
        <authorList>
            <consortium name="DOE Joint Genome Institute"/>
            <consortium name="Mycorrhizal Genomics Consortium"/>
            <person name="Kohler A."/>
            <person name="Kuo A."/>
            <person name="Nagy L.G."/>
            <person name="Floudas D."/>
            <person name="Copeland A."/>
            <person name="Barry K.W."/>
            <person name="Cichocki N."/>
            <person name="Veneault-Fourrey C."/>
            <person name="LaButti K."/>
            <person name="Lindquist E.A."/>
            <person name="Lipzen A."/>
            <person name="Lundell T."/>
            <person name="Morin E."/>
            <person name="Murat C."/>
            <person name="Riley R."/>
            <person name="Ohm R."/>
            <person name="Sun H."/>
            <person name="Tunlid A."/>
            <person name="Henrissat B."/>
            <person name="Grigoriev I.V."/>
            <person name="Hibbett D.S."/>
            <person name="Martin F."/>
        </authorList>
    </citation>
    <scope>NUCLEOTIDE SEQUENCE [LARGE SCALE GENOMIC DNA]</scope>
    <source>
        <strain evidence="3">FD-334 SS-4</strain>
    </source>
</reference>
<dbReference type="EMBL" id="KN817539">
    <property type="protein sequence ID" value="KJA24008.1"/>
    <property type="molecule type" value="Genomic_DNA"/>
</dbReference>
<accession>A0A0D2MJY1</accession>
<organism evidence="2 3">
    <name type="scientific">Hypholoma sublateritium (strain FD-334 SS-4)</name>
    <dbReference type="NCBI Taxonomy" id="945553"/>
    <lineage>
        <taxon>Eukaryota</taxon>
        <taxon>Fungi</taxon>
        <taxon>Dikarya</taxon>
        <taxon>Basidiomycota</taxon>
        <taxon>Agaricomycotina</taxon>
        <taxon>Agaricomycetes</taxon>
        <taxon>Agaricomycetidae</taxon>
        <taxon>Agaricales</taxon>
        <taxon>Agaricineae</taxon>
        <taxon>Strophariaceae</taxon>
        <taxon>Hypholoma</taxon>
    </lineage>
</organism>
<evidence type="ECO:0000313" key="2">
    <source>
        <dbReference type="EMBL" id="KJA24008.1"/>
    </source>
</evidence>
<proteinExistence type="predicted"/>
<protein>
    <submittedName>
        <fullName evidence="2">Uncharacterized protein</fullName>
    </submittedName>
</protein>
<gene>
    <name evidence="2" type="ORF">HYPSUDRAFT_200836</name>
</gene>
<dbReference type="Proteomes" id="UP000054270">
    <property type="component" value="Unassembled WGS sequence"/>
</dbReference>
<keyword evidence="3" id="KW-1185">Reference proteome</keyword>
<sequence>MDAPPKLLSHTSHPPQRRLHQHRDSVTINLQEPRNTRDLILWDSRECPFKIPPPGLVLPPAHKGIDTTAWRTRLCSHMLKCVSPHNTLCLDADAPHPPAFKLPSNSLSIVVYGVSVDC</sequence>
<name>A0A0D2MJY1_HYPSF</name>
<evidence type="ECO:0000313" key="3">
    <source>
        <dbReference type="Proteomes" id="UP000054270"/>
    </source>
</evidence>
<evidence type="ECO:0000256" key="1">
    <source>
        <dbReference type="SAM" id="MobiDB-lite"/>
    </source>
</evidence>
<dbReference type="AlphaFoldDB" id="A0A0D2MJY1"/>